<dbReference type="Ensembl" id="ENSANIT00000011883.1">
    <property type="protein sequence ID" value="ENSANIP00000011485.1"/>
    <property type="gene ID" value="ENSANIG00000007776.1"/>
</dbReference>
<keyword evidence="2" id="KW-1185">Reference proteome</keyword>
<proteinExistence type="predicted"/>
<evidence type="ECO:0000313" key="2">
    <source>
        <dbReference type="Proteomes" id="UP000694541"/>
    </source>
</evidence>
<name>A0A8B9RV89_9AVES</name>
<dbReference type="Proteomes" id="UP000694541">
    <property type="component" value="Unplaced"/>
</dbReference>
<evidence type="ECO:0000313" key="1">
    <source>
        <dbReference type="Ensembl" id="ENSANIP00000011485.1"/>
    </source>
</evidence>
<dbReference type="AlphaFoldDB" id="A0A8B9RV89"/>
<accession>A0A8B9RV89</accession>
<reference evidence="1" key="2">
    <citation type="submission" date="2025-09" db="UniProtKB">
        <authorList>
            <consortium name="Ensembl"/>
        </authorList>
    </citation>
    <scope>IDENTIFICATION</scope>
</reference>
<reference evidence="1" key="1">
    <citation type="submission" date="2025-08" db="UniProtKB">
        <authorList>
            <consortium name="Ensembl"/>
        </authorList>
    </citation>
    <scope>IDENTIFICATION</scope>
</reference>
<sequence>MSRSIIRDVRIKAHLCPPLFRGSISCFVVRWINHSWRVESRLVIHRVVGKGRRRVGNIIASIMRGMPRSCGLINWSKKLRFMVSFRIGWG</sequence>
<organism evidence="1 2">
    <name type="scientific">Accipiter nisus</name>
    <name type="common">Eurasian sparrowhawk</name>
    <dbReference type="NCBI Taxonomy" id="211598"/>
    <lineage>
        <taxon>Eukaryota</taxon>
        <taxon>Metazoa</taxon>
        <taxon>Chordata</taxon>
        <taxon>Craniata</taxon>
        <taxon>Vertebrata</taxon>
        <taxon>Euteleostomi</taxon>
        <taxon>Archelosauria</taxon>
        <taxon>Archosauria</taxon>
        <taxon>Dinosauria</taxon>
        <taxon>Saurischia</taxon>
        <taxon>Theropoda</taxon>
        <taxon>Coelurosauria</taxon>
        <taxon>Aves</taxon>
        <taxon>Neognathae</taxon>
        <taxon>Neoaves</taxon>
        <taxon>Telluraves</taxon>
        <taxon>Accipitrimorphae</taxon>
        <taxon>Accipitriformes</taxon>
        <taxon>Accipitridae</taxon>
        <taxon>Accipitrinae</taxon>
        <taxon>Accipiter</taxon>
    </lineage>
</organism>
<protein>
    <submittedName>
        <fullName evidence="1">Uncharacterized protein</fullName>
    </submittedName>
</protein>